<dbReference type="Proteomes" id="UP000078228">
    <property type="component" value="Unassembled WGS sequence"/>
</dbReference>
<dbReference type="GO" id="GO:0004803">
    <property type="term" value="F:transposase activity"/>
    <property type="evidence" value="ECO:0007669"/>
    <property type="project" value="InterPro"/>
</dbReference>
<reference evidence="1 2" key="1">
    <citation type="journal article" date="2016" name="Genome Biol. Evol.">
        <title>Comparative Genomic Analyses of the Moraxella catarrhalis Serosensitive and Seroresistant Lineages Demonstrate Their Independent Evolution.</title>
        <authorList>
            <person name="Earl J.P."/>
            <person name="de Vries S.P."/>
            <person name="Ahmed A."/>
            <person name="Powell E."/>
            <person name="Schultz M.P."/>
            <person name="Hermans P.W."/>
            <person name="Hill D.J."/>
            <person name="Zhou Z."/>
            <person name="Constantinidou C.I."/>
            <person name="Hu F.Z."/>
            <person name="Bootsma H.J."/>
            <person name="Ehrlich G.D."/>
        </authorList>
    </citation>
    <scope>NUCLEOTIDE SEQUENCE [LARGE SCALE GENOMIC DNA]</scope>
    <source>
        <strain evidence="1 2">Z7542</strain>
    </source>
</reference>
<comment type="caution">
    <text evidence="1">The sequence shown here is derived from an EMBL/GenBank/DDBJ whole genome shotgun (WGS) entry which is preliminary data.</text>
</comment>
<dbReference type="InterPro" id="IPR010921">
    <property type="entry name" value="Trp_repressor/repl_initiator"/>
</dbReference>
<proteinExistence type="predicted"/>
<dbReference type="Pfam" id="PF01527">
    <property type="entry name" value="HTH_Tnp_1"/>
    <property type="match status" value="1"/>
</dbReference>
<protein>
    <submittedName>
        <fullName evidence="1">Transposase class V</fullName>
    </submittedName>
</protein>
<gene>
    <name evidence="1" type="ORF">AO384_1716</name>
</gene>
<dbReference type="GO" id="GO:0043565">
    <property type="term" value="F:sequence-specific DNA binding"/>
    <property type="evidence" value="ECO:0007669"/>
    <property type="project" value="InterPro"/>
</dbReference>
<dbReference type="AlphaFoldDB" id="A0A198UF00"/>
<name>A0A198UF00_MORCA</name>
<organism evidence="1 2">
    <name type="scientific">Moraxella catarrhalis</name>
    <name type="common">Branhamella catarrhalis</name>
    <dbReference type="NCBI Taxonomy" id="480"/>
    <lineage>
        <taxon>Bacteria</taxon>
        <taxon>Pseudomonadati</taxon>
        <taxon>Pseudomonadota</taxon>
        <taxon>Gammaproteobacteria</taxon>
        <taxon>Moraxellales</taxon>
        <taxon>Moraxellaceae</taxon>
        <taxon>Moraxella</taxon>
    </lineage>
</organism>
<sequence>MTKVRKRHNAEFKSKVAVEAIKEQKTINELTAEYGVHATQISNWKKQALAVIPTAFNTKRHDNEQAQQAIIDELHRQLGQVISERDWLKKSPHSYLRSS</sequence>
<evidence type="ECO:0000313" key="1">
    <source>
        <dbReference type="EMBL" id="OAU94924.1"/>
    </source>
</evidence>
<dbReference type="SUPFAM" id="SSF48295">
    <property type="entry name" value="TrpR-like"/>
    <property type="match status" value="1"/>
</dbReference>
<evidence type="ECO:0000313" key="2">
    <source>
        <dbReference type="Proteomes" id="UP000078228"/>
    </source>
</evidence>
<dbReference type="GO" id="GO:0006313">
    <property type="term" value="P:DNA transposition"/>
    <property type="evidence" value="ECO:0007669"/>
    <property type="project" value="InterPro"/>
</dbReference>
<dbReference type="EMBL" id="LXHC01000027">
    <property type="protein sequence ID" value="OAU94924.1"/>
    <property type="molecule type" value="Genomic_DNA"/>
</dbReference>
<dbReference type="PATRIC" id="fig|480.237.peg.1447"/>
<dbReference type="InterPro" id="IPR002514">
    <property type="entry name" value="Transposase_8"/>
</dbReference>
<accession>A0A198UF00</accession>
<keyword evidence="2" id="KW-1185">Reference proteome</keyword>